<dbReference type="OrthoDB" id="227596at2"/>
<dbReference type="STRING" id="860235.AOZ06_41295"/>
<evidence type="ECO:0000259" key="10">
    <source>
        <dbReference type="Pfam" id="PF07730"/>
    </source>
</evidence>
<dbReference type="GO" id="GO:0005524">
    <property type="term" value="F:ATP binding"/>
    <property type="evidence" value="ECO:0007669"/>
    <property type="project" value="UniProtKB-KW"/>
</dbReference>
<reference evidence="11 12" key="1">
    <citation type="submission" date="2015-07" db="EMBL/GenBank/DDBJ databases">
        <title>Genome sequencing of Kibdelosporangium phytohabitans.</title>
        <authorList>
            <person name="Qin S."/>
            <person name="Xing K."/>
        </authorList>
    </citation>
    <scope>NUCLEOTIDE SEQUENCE [LARGE SCALE GENOMIC DNA]</scope>
    <source>
        <strain evidence="11 12">KLBMP1111</strain>
    </source>
</reference>
<dbReference type="InterPro" id="IPR036890">
    <property type="entry name" value="HATPase_C_sf"/>
</dbReference>
<dbReference type="Gene3D" id="1.20.5.1930">
    <property type="match status" value="1"/>
</dbReference>
<dbReference type="GO" id="GO:0016020">
    <property type="term" value="C:membrane"/>
    <property type="evidence" value="ECO:0007669"/>
    <property type="project" value="InterPro"/>
</dbReference>
<keyword evidence="3" id="KW-0597">Phosphoprotein</keyword>
<evidence type="ECO:0000256" key="7">
    <source>
        <dbReference type="ARBA" id="ARBA00022840"/>
    </source>
</evidence>
<feature type="transmembrane region" description="Helical" evidence="9">
    <location>
        <begin position="50"/>
        <end position="65"/>
    </location>
</feature>
<organism evidence="11 12">
    <name type="scientific">Kibdelosporangium phytohabitans</name>
    <dbReference type="NCBI Taxonomy" id="860235"/>
    <lineage>
        <taxon>Bacteria</taxon>
        <taxon>Bacillati</taxon>
        <taxon>Actinomycetota</taxon>
        <taxon>Actinomycetes</taxon>
        <taxon>Pseudonocardiales</taxon>
        <taxon>Pseudonocardiaceae</taxon>
        <taxon>Kibdelosporangium</taxon>
    </lineage>
</organism>
<dbReference type="PANTHER" id="PTHR24421">
    <property type="entry name" value="NITRATE/NITRITE SENSOR PROTEIN NARX-RELATED"/>
    <property type="match status" value="1"/>
</dbReference>
<keyword evidence="9" id="KW-0472">Membrane</keyword>
<evidence type="ECO:0000256" key="9">
    <source>
        <dbReference type="SAM" id="Phobius"/>
    </source>
</evidence>
<gene>
    <name evidence="11" type="ORF">AOZ06_41295</name>
</gene>
<keyword evidence="9" id="KW-0812">Transmembrane</keyword>
<feature type="domain" description="Signal transduction histidine kinase subgroup 3 dimerisation and phosphoacceptor" evidence="10">
    <location>
        <begin position="106"/>
        <end position="171"/>
    </location>
</feature>
<evidence type="ECO:0000256" key="6">
    <source>
        <dbReference type="ARBA" id="ARBA00022777"/>
    </source>
</evidence>
<keyword evidence="7" id="KW-0067">ATP-binding</keyword>
<evidence type="ECO:0000256" key="5">
    <source>
        <dbReference type="ARBA" id="ARBA00022741"/>
    </source>
</evidence>
<dbReference type="AlphaFoldDB" id="A0A0N9I1P5"/>
<keyword evidence="6" id="KW-0418">Kinase</keyword>
<keyword evidence="8" id="KW-0902">Two-component regulatory system</keyword>
<dbReference type="Proteomes" id="UP000063699">
    <property type="component" value="Chromosome"/>
</dbReference>
<proteinExistence type="predicted"/>
<dbReference type="RefSeq" id="WP_054294340.1">
    <property type="nucleotide sequence ID" value="NZ_CP012752.1"/>
</dbReference>
<evidence type="ECO:0000256" key="1">
    <source>
        <dbReference type="ARBA" id="ARBA00000085"/>
    </source>
</evidence>
<dbReference type="EC" id="2.7.13.3" evidence="2"/>
<name>A0A0N9I1P5_9PSEU</name>
<accession>A0A0N9I1P5</accession>
<keyword evidence="9" id="KW-1133">Transmembrane helix</keyword>
<sequence>MRTGVVEGAVWVVVTGLLVYDSLHNPVPWELAGGLTAVAVAVVAIRRYPVVALAVAVVSGVAMLFDYGGRVPMWPLVLMAAVVYLTRRQHVRRRAEQDAVQARLKERARIAADMHDSLGHELTLIAVRAGVLEVSGGLDDSQRAAVGQVRESVAAATERLREIVEVLREPESVRDLIARSVASGMVVESTVEDVPAGVEPVVYDVVREALTNAAKHAPDAPIVVTVTSNRVSVVNEPSSGQSGLASGGSGLAGLRKRVERAGGAFDAGPRDGGFAVTATFTGTSEGVS</sequence>
<dbReference type="KEGG" id="kphy:AOZ06_41295"/>
<dbReference type="Gene3D" id="3.30.565.10">
    <property type="entry name" value="Histidine kinase-like ATPase, C-terminal domain"/>
    <property type="match status" value="1"/>
</dbReference>
<keyword evidence="12" id="KW-1185">Reference proteome</keyword>
<dbReference type="GO" id="GO:0046983">
    <property type="term" value="F:protein dimerization activity"/>
    <property type="evidence" value="ECO:0007669"/>
    <property type="project" value="InterPro"/>
</dbReference>
<dbReference type="InterPro" id="IPR050482">
    <property type="entry name" value="Sensor_HK_TwoCompSys"/>
</dbReference>
<comment type="catalytic activity">
    <reaction evidence="1">
        <text>ATP + protein L-histidine = ADP + protein N-phospho-L-histidine.</text>
        <dbReference type="EC" id="2.7.13.3"/>
    </reaction>
</comment>
<evidence type="ECO:0000256" key="8">
    <source>
        <dbReference type="ARBA" id="ARBA00023012"/>
    </source>
</evidence>
<evidence type="ECO:0000256" key="4">
    <source>
        <dbReference type="ARBA" id="ARBA00022679"/>
    </source>
</evidence>
<protein>
    <recommendedName>
        <fullName evidence="2">histidine kinase</fullName>
        <ecNumber evidence="2">2.7.13.3</ecNumber>
    </recommendedName>
</protein>
<keyword evidence="4" id="KW-0808">Transferase</keyword>
<evidence type="ECO:0000256" key="2">
    <source>
        <dbReference type="ARBA" id="ARBA00012438"/>
    </source>
</evidence>
<dbReference type="PANTHER" id="PTHR24421:SF10">
    <property type="entry name" value="NITRATE_NITRITE SENSOR PROTEIN NARQ"/>
    <property type="match status" value="1"/>
</dbReference>
<dbReference type="EMBL" id="CP012752">
    <property type="protein sequence ID" value="ALG12446.1"/>
    <property type="molecule type" value="Genomic_DNA"/>
</dbReference>
<evidence type="ECO:0000256" key="3">
    <source>
        <dbReference type="ARBA" id="ARBA00022553"/>
    </source>
</evidence>
<dbReference type="SUPFAM" id="SSF55874">
    <property type="entry name" value="ATPase domain of HSP90 chaperone/DNA topoisomerase II/histidine kinase"/>
    <property type="match status" value="1"/>
</dbReference>
<evidence type="ECO:0000313" key="11">
    <source>
        <dbReference type="EMBL" id="ALG12446.1"/>
    </source>
</evidence>
<dbReference type="InterPro" id="IPR011712">
    <property type="entry name" value="Sig_transdc_His_kin_sub3_dim/P"/>
</dbReference>
<feature type="transmembrane region" description="Helical" evidence="9">
    <location>
        <begin position="27"/>
        <end position="45"/>
    </location>
</feature>
<dbReference type="CDD" id="cd16917">
    <property type="entry name" value="HATPase_UhpB-NarQ-NarX-like"/>
    <property type="match status" value="1"/>
</dbReference>
<keyword evidence="5" id="KW-0547">Nucleotide-binding</keyword>
<evidence type="ECO:0000313" key="12">
    <source>
        <dbReference type="Proteomes" id="UP000063699"/>
    </source>
</evidence>
<dbReference type="GO" id="GO:0000155">
    <property type="term" value="F:phosphorelay sensor kinase activity"/>
    <property type="evidence" value="ECO:0007669"/>
    <property type="project" value="InterPro"/>
</dbReference>
<dbReference type="Pfam" id="PF07730">
    <property type="entry name" value="HisKA_3"/>
    <property type="match status" value="1"/>
</dbReference>